<comment type="caution">
    <text evidence="2">The sequence shown here is derived from an EMBL/GenBank/DDBJ whole genome shotgun (WGS) entry which is preliminary data.</text>
</comment>
<proteinExistence type="predicted"/>
<gene>
    <name evidence="2" type="ORF">IAC52_03945</name>
</gene>
<dbReference type="EMBL" id="DVMV01000028">
    <property type="protein sequence ID" value="HIU45430.1"/>
    <property type="molecule type" value="Genomic_DNA"/>
</dbReference>
<evidence type="ECO:0000313" key="2">
    <source>
        <dbReference type="EMBL" id="HIU45430.1"/>
    </source>
</evidence>
<feature type="compositionally biased region" description="Basic and acidic residues" evidence="1">
    <location>
        <begin position="203"/>
        <end position="221"/>
    </location>
</feature>
<dbReference type="InterPro" id="IPR007553">
    <property type="entry name" value="2-thiour_desulf"/>
</dbReference>
<name>A0A9D1LP17_9FIRM</name>
<dbReference type="PANTHER" id="PTHR30087">
    <property type="entry name" value="INNER MEMBRANE PROTEIN"/>
    <property type="match status" value="1"/>
</dbReference>
<accession>A0A9D1LP17</accession>
<dbReference type="Proteomes" id="UP000824070">
    <property type="component" value="Unassembled WGS sequence"/>
</dbReference>
<reference evidence="2" key="1">
    <citation type="submission" date="2020-10" db="EMBL/GenBank/DDBJ databases">
        <authorList>
            <person name="Gilroy R."/>
        </authorList>
    </citation>
    <scope>NUCLEOTIDE SEQUENCE</scope>
    <source>
        <strain evidence="2">ChiGjej1B1-22543</strain>
    </source>
</reference>
<dbReference type="PANTHER" id="PTHR30087:SF1">
    <property type="entry name" value="HYPOTHETICAL CYTOSOLIC PROTEIN"/>
    <property type="match status" value="1"/>
</dbReference>
<dbReference type="Pfam" id="PF04463">
    <property type="entry name" value="2-thiour_desulf"/>
    <property type="match status" value="1"/>
</dbReference>
<sequence>MEKVLVSACLLGENCRYDGGNCHVEGLDGLTEFFEVVPFCPEVEGGLPIPRFPAELRRGYAKLHSGEDVTRAYDLGASKALNICSYLGIKLAIMKQNSPACGSKKIHNGLFDGKLVEGEGIACARLRKAGIRVIDEEEAVQMLHKLRENKLQRETAKLEPKEEKKIEPGDKKEAKAEAKPKRGFRAKGDFKGFPKKGFGAKRATFDKKGRFGKKESFDRKGGRGGKPFGHGNRKAGRFEKKEGPKE</sequence>
<protein>
    <submittedName>
        <fullName evidence="2">DUF523 domain-containing protein</fullName>
    </submittedName>
</protein>
<feature type="compositionally biased region" description="Basic and acidic residues" evidence="1">
    <location>
        <begin position="236"/>
        <end position="246"/>
    </location>
</feature>
<feature type="compositionally biased region" description="Basic and acidic residues" evidence="1">
    <location>
        <begin position="152"/>
        <end position="192"/>
    </location>
</feature>
<feature type="region of interest" description="Disordered" evidence="1">
    <location>
        <begin position="152"/>
        <end position="246"/>
    </location>
</feature>
<evidence type="ECO:0000313" key="3">
    <source>
        <dbReference type="Proteomes" id="UP000824070"/>
    </source>
</evidence>
<dbReference type="AlphaFoldDB" id="A0A9D1LP17"/>
<reference evidence="2" key="2">
    <citation type="journal article" date="2021" name="PeerJ">
        <title>Extensive microbial diversity within the chicken gut microbiome revealed by metagenomics and culture.</title>
        <authorList>
            <person name="Gilroy R."/>
            <person name="Ravi A."/>
            <person name="Getino M."/>
            <person name="Pursley I."/>
            <person name="Horton D.L."/>
            <person name="Alikhan N.F."/>
            <person name="Baker D."/>
            <person name="Gharbi K."/>
            <person name="Hall N."/>
            <person name="Watson M."/>
            <person name="Adriaenssens E.M."/>
            <person name="Foster-Nyarko E."/>
            <person name="Jarju S."/>
            <person name="Secka A."/>
            <person name="Antonio M."/>
            <person name="Oren A."/>
            <person name="Chaudhuri R.R."/>
            <person name="La Ragione R."/>
            <person name="Hildebrand F."/>
            <person name="Pallen M.J."/>
        </authorList>
    </citation>
    <scope>NUCLEOTIDE SEQUENCE</scope>
    <source>
        <strain evidence="2">ChiGjej1B1-22543</strain>
    </source>
</reference>
<organism evidence="2 3">
    <name type="scientific">Candidatus Alloenteromonas pullicola</name>
    <dbReference type="NCBI Taxonomy" id="2840784"/>
    <lineage>
        <taxon>Bacteria</taxon>
        <taxon>Bacillati</taxon>
        <taxon>Bacillota</taxon>
        <taxon>Bacillota incertae sedis</taxon>
        <taxon>Candidatus Alloenteromonas</taxon>
    </lineage>
</organism>
<evidence type="ECO:0000256" key="1">
    <source>
        <dbReference type="SAM" id="MobiDB-lite"/>
    </source>
</evidence>